<dbReference type="PANTHER" id="PTHR12746">
    <property type="entry name" value="NONSENSE-MEDIATED MRNA DECAY PROTEIN 3"/>
    <property type="match status" value="1"/>
</dbReference>
<dbReference type="GO" id="GO:0043023">
    <property type="term" value="F:ribosomal large subunit binding"/>
    <property type="evidence" value="ECO:0007669"/>
    <property type="project" value="InterPro"/>
</dbReference>
<dbReference type="InterPro" id="IPR039768">
    <property type="entry name" value="Nmd3"/>
</dbReference>
<dbReference type="PANTHER" id="PTHR12746:SF2">
    <property type="entry name" value="60S RIBOSOMAL EXPORT PROTEIN NMD3"/>
    <property type="match status" value="1"/>
</dbReference>
<dbReference type="OrthoDB" id="203821at2759"/>
<evidence type="ECO:0000313" key="4">
    <source>
        <dbReference type="EMBL" id="GFT99178.1"/>
    </source>
</evidence>
<dbReference type="InterPro" id="IPR007064">
    <property type="entry name" value="Nmd3_N"/>
</dbReference>
<comment type="caution">
    <text evidence="4">The sequence shown here is derived from an EMBL/GenBank/DDBJ whole genome shotgun (WGS) entry which is preliminary data.</text>
</comment>
<name>A0A8X6Q055_NEPPI</name>
<dbReference type="GO" id="GO:0005634">
    <property type="term" value="C:nucleus"/>
    <property type="evidence" value="ECO:0007669"/>
    <property type="project" value="UniProtKB-SubCell"/>
</dbReference>
<comment type="subcellular location">
    <subcellularLocation>
        <location evidence="2">Cytoplasm</location>
    </subcellularLocation>
    <subcellularLocation>
        <location evidence="2">Nucleus</location>
    </subcellularLocation>
</comment>
<gene>
    <name evidence="4" type="primary">NMD3</name>
    <name evidence="4" type="ORF">NPIL_161821</name>
</gene>
<evidence type="ECO:0000256" key="1">
    <source>
        <dbReference type="ARBA" id="ARBA00002269"/>
    </source>
</evidence>
<keyword evidence="2" id="KW-0963">Cytoplasm</keyword>
<dbReference type="GO" id="GO:0000055">
    <property type="term" value="P:ribosomal large subunit export from nucleus"/>
    <property type="evidence" value="ECO:0007669"/>
    <property type="project" value="TreeGrafter"/>
</dbReference>
<organism evidence="4 5">
    <name type="scientific">Nephila pilipes</name>
    <name type="common">Giant wood spider</name>
    <name type="synonym">Nephila maculata</name>
    <dbReference type="NCBI Taxonomy" id="299642"/>
    <lineage>
        <taxon>Eukaryota</taxon>
        <taxon>Metazoa</taxon>
        <taxon>Ecdysozoa</taxon>
        <taxon>Arthropoda</taxon>
        <taxon>Chelicerata</taxon>
        <taxon>Arachnida</taxon>
        <taxon>Araneae</taxon>
        <taxon>Araneomorphae</taxon>
        <taxon>Entelegynae</taxon>
        <taxon>Araneoidea</taxon>
        <taxon>Nephilidae</taxon>
        <taxon>Nephila</taxon>
    </lineage>
</organism>
<dbReference type="Pfam" id="PF04981">
    <property type="entry name" value="NMD3"/>
    <property type="match status" value="1"/>
</dbReference>
<reference evidence="4" key="1">
    <citation type="submission" date="2020-08" db="EMBL/GenBank/DDBJ databases">
        <title>Multicomponent nature underlies the extraordinary mechanical properties of spider dragline silk.</title>
        <authorList>
            <person name="Kono N."/>
            <person name="Nakamura H."/>
            <person name="Mori M."/>
            <person name="Yoshida Y."/>
            <person name="Ohtoshi R."/>
            <person name="Malay A.D."/>
            <person name="Moran D.A.P."/>
            <person name="Tomita M."/>
            <person name="Numata K."/>
            <person name="Arakawa K."/>
        </authorList>
    </citation>
    <scope>NUCLEOTIDE SEQUENCE</scope>
</reference>
<dbReference type="EMBL" id="BMAW01075931">
    <property type="protein sequence ID" value="GFT99178.1"/>
    <property type="molecule type" value="Genomic_DNA"/>
</dbReference>
<dbReference type="AlphaFoldDB" id="A0A8X6Q055"/>
<feature type="domain" description="Nmd3 N-terminal" evidence="3">
    <location>
        <begin position="16"/>
        <end position="67"/>
    </location>
</feature>
<feature type="non-terminal residue" evidence="4">
    <location>
        <position position="1"/>
    </location>
</feature>
<evidence type="ECO:0000313" key="5">
    <source>
        <dbReference type="Proteomes" id="UP000887013"/>
    </source>
</evidence>
<protein>
    <recommendedName>
        <fullName evidence="2">60S ribosomal export protein NMD3</fullName>
    </recommendedName>
</protein>
<comment type="similarity">
    <text evidence="2">Belongs to the NMD3 family.</text>
</comment>
<keyword evidence="2" id="KW-0539">Nucleus</keyword>
<dbReference type="GO" id="GO:0005737">
    <property type="term" value="C:cytoplasm"/>
    <property type="evidence" value="ECO:0007669"/>
    <property type="project" value="UniProtKB-SubCell"/>
</dbReference>
<proteinExistence type="inferred from homology"/>
<keyword evidence="5" id="KW-1185">Reference proteome</keyword>
<dbReference type="GO" id="GO:0015031">
    <property type="term" value="P:protein transport"/>
    <property type="evidence" value="ECO:0007669"/>
    <property type="project" value="UniProtKB-KW"/>
</dbReference>
<accession>A0A8X6Q055</accession>
<keyword evidence="2" id="KW-0813">Transport</keyword>
<comment type="function">
    <text evidence="1 2">Acts as an adapter for the XPO1/CRM1-mediated export of the 60S ribosomal subunit.</text>
</comment>
<evidence type="ECO:0000256" key="2">
    <source>
        <dbReference type="RuleBase" id="RU364108"/>
    </source>
</evidence>
<keyword evidence="2" id="KW-0653">Protein transport</keyword>
<sequence>MEYMTSETRMVGRVKCCDCDVLIEPNATNMCAECLRKRVDITESIPKQAVIQCCKQCNRYLKPPDQWLV</sequence>
<dbReference type="Proteomes" id="UP000887013">
    <property type="component" value="Unassembled WGS sequence"/>
</dbReference>
<evidence type="ECO:0000259" key="3">
    <source>
        <dbReference type="Pfam" id="PF04981"/>
    </source>
</evidence>